<organism evidence="1 2">
    <name type="scientific">Octadecabacter arcticus 238</name>
    <dbReference type="NCBI Taxonomy" id="391616"/>
    <lineage>
        <taxon>Bacteria</taxon>
        <taxon>Pseudomonadati</taxon>
        <taxon>Pseudomonadota</taxon>
        <taxon>Alphaproteobacteria</taxon>
        <taxon>Rhodobacterales</taxon>
        <taxon>Roseobacteraceae</taxon>
        <taxon>Octadecabacter</taxon>
    </lineage>
</organism>
<name>M9RU70_9RHOB</name>
<dbReference type="GO" id="GO:0019867">
    <property type="term" value="C:outer membrane"/>
    <property type="evidence" value="ECO:0007669"/>
    <property type="project" value="InterPro"/>
</dbReference>
<proteinExistence type="predicted"/>
<dbReference type="InterPro" id="IPR007485">
    <property type="entry name" value="LPS_assembly_LptE"/>
</dbReference>
<dbReference type="EMBL" id="CP003742">
    <property type="protein sequence ID" value="AGI74046.1"/>
    <property type="molecule type" value="Genomic_DNA"/>
</dbReference>
<evidence type="ECO:0000313" key="2">
    <source>
        <dbReference type="Proteomes" id="UP000004688"/>
    </source>
</evidence>
<dbReference type="Pfam" id="PF04390">
    <property type="entry name" value="LptE"/>
    <property type="match status" value="1"/>
</dbReference>
<dbReference type="HOGENOM" id="CLU_117986_0_1_5"/>
<dbReference type="STRING" id="391616.OA238_c41250"/>
<dbReference type="Gene3D" id="3.30.160.150">
    <property type="entry name" value="Lipoprotein like domain"/>
    <property type="match status" value="1"/>
</dbReference>
<dbReference type="InterPro" id="IPR006311">
    <property type="entry name" value="TAT_signal"/>
</dbReference>
<dbReference type="PROSITE" id="PS51257">
    <property type="entry name" value="PROKAR_LIPOPROTEIN"/>
    <property type="match status" value="1"/>
</dbReference>
<sequence length="175" mass="18787">MLSSDRRAFLTRITALPVLGLLAGCGFTPVYGADGAARNLRGRIAYRAPNTPEGFRLRTRLEDRFGRVERGDYLLTVQLEIEEDAIVISSAQDINRFNLPGKAMWTLTEPGNDTPLASGIAQTFTAYSAFGTTVATSEAQDDAHDRLAVALADLIVTDIIVASAGVAANISSQDR</sequence>
<dbReference type="eggNOG" id="COG5468">
    <property type="taxonomic scope" value="Bacteria"/>
</dbReference>
<dbReference type="OrthoDB" id="7629596at2"/>
<protein>
    <recommendedName>
        <fullName evidence="3">LPS-assembly lipoprotein</fullName>
    </recommendedName>
</protein>
<dbReference type="RefSeq" id="WP_015497018.1">
    <property type="nucleotide sequence ID" value="NC_020908.1"/>
</dbReference>
<evidence type="ECO:0008006" key="3">
    <source>
        <dbReference type="Google" id="ProtNLM"/>
    </source>
</evidence>
<dbReference type="AlphaFoldDB" id="M9RU70"/>
<dbReference type="GO" id="GO:0043165">
    <property type="term" value="P:Gram-negative-bacterium-type cell outer membrane assembly"/>
    <property type="evidence" value="ECO:0007669"/>
    <property type="project" value="InterPro"/>
</dbReference>
<accession>M9RU70</accession>
<evidence type="ECO:0000313" key="1">
    <source>
        <dbReference type="EMBL" id="AGI74046.1"/>
    </source>
</evidence>
<gene>
    <name evidence="1" type="ORF">OA238_c41250</name>
</gene>
<reference evidence="1 2" key="1">
    <citation type="journal article" date="2013" name="PLoS ONE">
        <title>Poles Apart: Arctic and Antarctic Octadecabacter strains Share High Genome Plasticity and a New Type of Xanthorhodopsin.</title>
        <authorList>
            <person name="Vollmers J."/>
            <person name="Voget S."/>
            <person name="Dietrich S."/>
            <person name="Gollnow K."/>
            <person name="Smits M."/>
            <person name="Meyer K."/>
            <person name="Brinkhoff T."/>
            <person name="Simon M."/>
            <person name="Daniel R."/>
        </authorList>
    </citation>
    <scope>NUCLEOTIDE SEQUENCE [LARGE SCALE GENOMIC DNA]</scope>
    <source>
        <strain evidence="1 2">238</strain>
    </source>
</reference>
<dbReference type="Proteomes" id="UP000004688">
    <property type="component" value="Chromosome"/>
</dbReference>
<keyword evidence="2" id="KW-1185">Reference proteome</keyword>
<dbReference type="KEGG" id="oar:OA238_c41250"/>
<dbReference type="PROSITE" id="PS51318">
    <property type="entry name" value="TAT"/>
    <property type="match status" value="1"/>
</dbReference>